<gene>
    <name evidence="1" type="ORF">ACFSUF_06310</name>
</gene>
<dbReference type="Pfam" id="PF10673">
    <property type="entry name" value="DUF2487"/>
    <property type="match status" value="1"/>
</dbReference>
<sequence>MKFSEIKESEWTSLQPYLDTCLLPVTGLKGDEEPWQAAAELERLRDVLDLIEIPYKGRTVTYPALHYITEDARFADHLDAVCEKLKAGGFRYVILVTAGELKFSKERKQADLIINPALFKANLGRTRRTVIDEQILGLWHGTSDQKG</sequence>
<dbReference type="InterPro" id="IPR019615">
    <property type="entry name" value="DUF2487"/>
</dbReference>
<protein>
    <submittedName>
        <fullName evidence="1">DUF2487 family protein</fullName>
    </submittedName>
</protein>
<name>A0ABW5PA10_9BACL</name>
<comment type="caution">
    <text evidence="1">The sequence shown here is derived from an EMBL/GenBank/DDBJ whole genome shotgun (WGS) entry which is preliminary data.</text>
</comment>
<organism evidence="1 2">
    <name type="scientific">Paenibacillus gansuensis</name>
    <dbReference type="NCBI Taxonomy" id="306542"/>
    <lineage>
        <taxon>Bacteria</taxon>
        <taxon>Bacillati</taxon>
        <taxon>Bacillota</taxon>
        <taxon>Bacilli</taxon>
        <taxon>Bacillales</taxon>
        <taxon>Paenibacillaceae</taxon>
        <taxon>Paenibacillus</taxon>
    </lineage>
</organism>
<accession>A0ABW5PA10</accession>
<reference evidence="2" key="1">
    <citation type="journal article" date="2019" name="Int. J. Syst. Evol. Microbiol.">
        <title>The Global Catalogue of Microorganisms (GCM) 10K type strain sequencing project: providing services to taxonomists for standard genome sequencing and annotation.</title>
        <authorList>
            <consortium name="The Broad Institute Genomics Platform"/>
            <consortium name="The Broad Institute Genome Sequencing Center for Infectious Disease"/>
            <person name="Wu L."/>
            <person name="Ma J."/>
        </authorList>
    </citation>
    <scope>NUCLEOTIDE SEQUENCE [LARGE SCALE GENOMIC DNA]</scope>
    <source>
        <strain evidence="2">KCTC 3950</strain>
    </source>
</reference>
<keyword evidence="2" id="KW-1185">Reference proteome</keyword>
<evidence type="ECO:0000313" key="2">
    <source>
        <dbReference type="Proteomes" id="UP001597541"/>
    </source>
</evidence>
<dbReference type="EMBL" id="JBHUME010000005">
    <property type="protein sequence ID" value="MFD2612038.1"/>
    <property type="molecule type" value="Genomic_DNA"/>
</dbReference>
<dbReference type="RefSeq" id="WP_377601224.1">
    <property type="nucleotide sequence ID" value="NZ_JBHUME010000005.1"/>
</dbReference>
<evidence type="ECO:0000313" key="1">
    <source>
        <dbReference type="EMBL" id="MFD2612038.1"/>
    </source>
</evidence>
<dbReference type="Proteomes" id="UP001597541">
    <property type="component" value="Unassembled WGS sequence"/>
</dbReference>
<proteinExistence type="predicted"/>